<sequence>MRAVGQQATTLCNIWIIRRSDGTVLGFTNHDDDITYEGVTCQAASGLTGAALQTSTGLSVDNTEALGALQSTVICPEDIINGRYDSAEVDVLLYDWKAGQLVSEQFKAMIGEVQVKDGSFVAELRGKSDLLNQPLGRVYQPSCDAALGDARCGVDLTSPEYRTDVTVVSVKDQRYVRVAGLDAYPEAWFERGTVEIMEGGAPMGATVIKSDKVSDAGRDIELWFTPNVVIEPGRVLRVTTGCNRLASTCAVKFDNILNFRGFPTIPGEDWAMSYPSSRLTMDGGQL</sequence>
<dbReference type="NCBIfam" id="TIGR02218">
    <property type="entry name" value="phg_TIGR02218"/>
    <property type="match status" value="1"/>
</dbReference>
<dbReference type="Proteomes" id="UP000051298">
    <property type="component" value="Unassembled WGS sequence"/>
</dbReference>
<dbReference type="eggNOG" id="COG5449">
    <property type="taxonomic scope" value="Bacteria"/>
</dbReference>
<dbReference type="AlphaFoldDB" id="A0A0P1FGC1"/>
<evidence type="ECO:0000313" key="3">
    <source>
        <dbReference type="Proteomes" id="UP000051298"/>
    </source>
</evidence>
<dbReference type="InterPro" id="IPR011928">
    <property type="entry name" value="Phage_phiJL001_Gp84"/>
</dbReference>
<dbReference type="EMBL" id="CYRX01000010">
    <property type="protein sequence ID" value="CUH59588.1"/>
    <property type="molecule type" value="Genomic_DNA"/>
</dbReference>
<dbReference type="Pfam" id="PF09931">
    <property type="entry name" value="Phage_phiJL001_Gp84_N"/>
    <property type="match status" value="1"/>
</dbReference>
<accession>A0A0P1FGC1</accession>
<gene>
    <name evidence="2" type="ORF">THS5294_00874</name>
</gene>
<evidence type="ECO:0000313" key="2">
    <source>
        <dbReference type="EMBL" id="CUH59588.1"/>
    </source>
</evidence>
<dbReference type="STRING" id="266809.PM03_04715"/>
<feature type="domain" description="Bacteriophage phiJL001 Gp84 C-terminal" evidence="1">
    <location>
        <begin position="188"/>
        <end position="269"/>
    </location>
</feature>
<dbReference type="Pfam" id="PF09356">
    <property type="entry name" value="Phage_BR0599"/>
    <property type="match status" value="1"/>
</dbReference>
<evidence type="ECO:0000259" key="1">
    <source>
        <dbReference type="Pfam" id="PF09356"/>
    </source>
</evidence>
<name>A0A0P1FGC1_9RHOB</name>
<dbReference type="RefSeq" id="WP_058122752.1">
    <property type="nucleotide sequence ID" value="NZ_CYRX01000010.1"/>
</dbReference>
<proteinExistence type="predicted"/>
<organism evidence="2 3">
    <name type="scientific">Thalassobacter stenotrophicus</name>
    <dbReference type="NCBI Taxonomy" id="266809"/>
    <lineage>
        <taxon>Bacteria</taxon>
        <taxon>Pseudomonadati</taxon>
        <taxon>Pseudomonadota</taxon>
        <taxon>Alphaproteobacteria</taxon>
        <taxon>Rhodobacterales</taxon>
        <taxon>Roseobacteraceae</taxon>
        <taxon>Thalassobacter</taxon>
    </lineage>
</organism>
<reference evidence="2 3" key="1">
    <citation type="submission" date="2015-09" db="EMBL/GenBank/DDBJ databases">
        <authorList>
            <consortium name="Swine Surveillance"/>
        </authorList>
    </citation>
    <scope>NUCLEOTIDE SEQUENCE [LARGE SCALE GENOMIC DNA]</scope>
    <source>
        <strain evidence="2 3">CECT 5294</strain>
    </source>
</reference>
<dbReference type="InterPro" id="IPR018964">
    <property type="entry name" value="Phage_phiJL001_Gp84_C"/>
</dbReference>
<protein>
    <recommendedName>
        <fullName evidence="1">Bacteriophage phiJL001 Gp84 C-terminal domain-containing protein</fullName>
    </recommendedName>
</protein>